<comment type="caution">
    <text evidence="1">The sequence shown here is derived from an EMBL/GenBank/DDBJ whole genome shotgun (WGS) entry which is preliminary data.</text>
</comment>
<organism evidence="1 2">
    <name type="scientific">Segatella copri</name>
    <dbReference type="NCBI Taxonomy" id="165179"/>
    <lineage>
        <taxon>Bacteria</taxon>
        <taxon>Pseudomonadati</taxon>
        <taxon>Bacteroidota</taxon>
        <taxon>Bacteroidia</taxon>
        <taxon>Bacteroidales</taxon>
        <taxon>Prevotellaceae</taxon>
        <taxon>Segatella</taxon>
    </lineage>
</organism>
<name>A0AA92W8Z2_9BACT</name>
<dbReference type="PROSITE" id="PS51257">
    <property type="entry name" value="PROKAR_LIPOPROTEIN"/>
    <property type="match status" value="1"/>
</dbReference>
<protein>
    <submittedName>
        <fullName evidence="1">Uncharacterized protein</fullName>
    </submittedName>
</protein>
<accession>A0AA92W8Z2</accession>
<dbReference type="AlphaFoldDB" id="A0AA92W8Z2"/>
<dbReference type="Proteomes" id="UP000286077">
    <property type="component" value="Unassembled WGS sequence"/>
</dbReference>
<proteinExistence type="predicted"/>
<gene>
    <name evidence="1" type="ORF">DWV60_00600</name>
</gene>
<dbReference type="EMBL" id="QSAQ01000001">
    <property type="protein sequence ID" value="RGW71046.1"/>
    <property type="molecule type" value="Genomic_DNA"/>
</dbReference>
<evidence type="ECO:0000313" key="1">
    <source>
        <dbReference type="EMBL" id="RGW71046.1"/>
    </source>
</evidence>
<sequence length="166" mass="19085">MKSNMKKIIMLFVLALACVGVRSQTLLSRSYDVSPVISYTVFEPQKDTVYYWQINNVNSAKMIESFYLRFRGRNELQRTLKFLVSLEGEEKGRTYRLDDTIDGNEVTTGKVEGFLFIPSAEGVTIENKKGFLPSSSFYTYKSLADVAKGGFDEIKRKKQPRQFLFE</sequence>
<reference evidence="1 2" key="1">
    <citation type="submission" date="2018-08" db="EMBL/GenBank/DDBJ databases">
        <title>A genome reference for cultivated species of the human gut microbiota.</title>
        <authorList>
            <person name="Zou Y."/>
            <person name="Xue W."/>
            <person name="Luo G."/>
        </authorList>
    </citation>
    <scope>NUCLEOTIDE SEQUENCE [LARGE SCALE GENOMIC DNA]</scope>
    <source>
        <strain evidence="1 2">AF11-14</strain>
    </source>
</reference>
<evidence type="ECO:0000313" key="2">
    <source>
        <dbReference type="Proteomes" id="UP000286077"/>
    </source>
</evidence>